<dbReference type="RefSeq" id="WP_308214069.1">
    <property type="nucleotide sequence ID" value="NZ_BAAAMO010000002.1"/>
</dbReference>
<comment type="caution">
    <text evidence="1">The sequence shown here is derived from an EMBL/GenBank/DDBJ whole genome shotgun (WGS) entry which is preliminary data.</text>
</comment>
<dbReference type="Proteomes" id="UP001597068">
    <property type="component" value="Unassembled WGS sequence"/>
</dbReference>
<gene>
    <name evidence="1" type="ORF">ACFQ04_10135</name>
</gene>
<sequence length="58" mass="6224">MTALRSVGGEGLVFDDTAPGELTDDQLGLRIVGCAGQIAALTARFFDLLVEFDTRHGW</sequence>
<organism evidence="1 2">
    <name type="scientific">Williamsia deligens</name>
    <dbReference type="NCBI Taxonomy" id="321325"/>
    <lineage>
        <taxon>Bacteria</taxon>
        <taxon>Bacillati</taxon>
        <taxon>Actinomycetota</taxon>
        <taxon>Actinomycetes</taxon>
        <taxon>Mycobacteriales</taxon>
        <taxon>Nocardiaceae</taxon>
        <taxon>Williamsia</taxon>
    </lineage>
</organism>
<proteinExistence type="predicted"/>
<protein>
    <submittedName>
        <fullName evidence="1">Uncharacterized protein</fullName>
    </submittedName>
</protein>
<dbReference type="EMBL" id="JBHTIL010000001">
    <property type="protein sequence ID" value="MFD0926095.1"/>
    <property type="molecule type" value="Genomic_DNA"/>
</dbReference>
<evidence type="ECO:0000313" key="1">
    <source>
        <dbReference type="EMBL" id="MFD0926095.1"/>
    </source>
</evidence>
<evidence type="ECO:0000313" key="2">
    <source>
        <dbReference type="Proteomes" id="UP001597068"/>
    </source>
</evidence>
<accession>A0ABW3G6I3</accession>
<keyword evidence="2" id="KW-1185">Reference proteome</keyword>
<name>A0ABW3G6I3_9NOCA</name>
<reference evidence="2" key="1">
    <citation type="journal article" date="2019" name="Int. J. Syst. Evol. Microbiol.">
        <title>The Global Catalogue of Microorganisms (GCM) 10K type strain sequencing project: providing services to taxonomists for standard genome sequencing and annotation.</title>
        <authorList>
            <consortium name="The Broad Institute Genomics Platform"/>
            <consortium name="The Broad Institute Genome Sequencing Center for Infectious Disease"/>
            <person name="Wu L."/>
            <person name="Ma J."/>
        </authorList>
    </citation>
    <scope>NUCLEOTIDE SEQUENCE [LARGE SCALE GENOMIC DNA]</scope>
    <source>
        <strain evidence="2">CCUG 50873</strain>
    </source>
</reference>